<sequence length="116" mass="12710">MCPLGTFYEQEVRQWLIAHPGRAVTINQVGKLMNSLESIFPEHLYAPSDTTDRPEAASEPQPYPCGPILQQEGAAESQRSTSRNTSGFSSPASGEQSTFTISSKILMPPAKKIERT</sequence>
<dbReference type="AlphaFoldDB" id="A0A8K0PAQ1"/>
<evidence type="ECO:0000256" key="1">
    <source>
        <dbReference type="SAM" id="MobiDB-lite"/>
    </source>
</evidence>
<gene>
    <name evidence="2" type="ORF">J437_LFUL016625</name>
</gene>
<keyword evidence="3" id="KW-1185">Reference proteome</keyword>
<reference evidence="2" key="2">
    <citation type="submission" date="2017-10" db="EMBL/GenBank/DDBJ databases">
        <title>Ladona fulva Genome sequencing and assembly.</title>
        <authorList>
            <person name="Murali S."/>
            <person name="Richards S."/>
            <person name="Bandaranaike D."/>
            <person name="Bellair M."/>
            <person name="Blankenburg K."/>
            <person name="Chao H."/>
            <person name="Dinh H."/>
            <person name="Doddapaneni H."/>
            <person name="Dugan-Rocha S."/>
            <person name="Elkadiri S."/>
            <person name="Gnanaolivu R."/>
            <person name="Hernandez B."/>
            <person name="Skinner E."/>
            <person name="Javaid M."/>
            <person name="Lee S."/>
            <person name="Li M."/>
            <person name="Ming W."/>
            <person name="Munidasa M."/>
            <person name="Muniz J."/>
            <person name="Nguyen L."/>
            <person name="Hughes D."/>
            <person name="Osuji N."/>
            <person name="Pu L.-L."/>
            <person name="Puazo M."/>
            <person name="Qu C."/>
            <person name="Quiroz J."/>
            <person name="Raj R."/>
            <person name="Weissenberger G."/>
            <person name="Xin Y."/>
            <person name="Zou X."/>
            <person name="Han Y."/>
            <person name="Worley K."/>
            <person name="Muzny D."/>
            <person name="Gibbs R."/>
        </authorList>
    </citation>
    <scope>NUCLEOTIDE SEQUENCE</scope>
    <source>
        <strain evidence="2">Sampled in the wild</strain>
    </source>
</reference>
<comment type="caution">
    <text evidence="2">The sequence shown here is derived from an EMBL/GenBank/DDBJ whole genome shotgun (WGS) entry which is preliminary data.</text>
</comment>
<evidence type="ECO:0000313" key="3">
    <source>
        <dbReference type="Proteomes" id="UP000792457"/>
    </source>
</evidence>
<accession>A0A8K0PAQ1</accession>
<evidence type="ECO:0000313" key="2">
    <source>
        <dbReference type="EMBL" id="KAG8240261.1"/>
    </source>
</evidence>
<organism evidence="2 3">
    <name type="scientific">Ladona fulva</name>
    <name type="common">Scarce chaser dragonfly</name>
    <name type="synonym">Libellula fulva</name>
    <dbReference type="NCBI Taxonomy" id="123851"/>
    <lineage>
        <taxon>Eukaryota</taxon>
        <taxon>Metazoa</taxon>
        <taxon>Ecdysozoa</taxon>
        <taxon>Arthropoda</taxon>
        <taxon>Hexapoda</taxon>
        <taxon>Insecta</taxon>
        <taxon>Pterygota</taxon>
        <taxon>Palaeoptera</taxon>
        <taxon>Odonata</taxon>
        <taxon>Epiprocta</taxon>
        <taxon>Anisoptera</taxon>
        <taxon>Libelluloidea</taxon>
        <taxon>Libellulidae</taxon>
        <taxon>Ladona</taxon>
    </lineage>
</organism>
<feature type="compositionally biased region" description="Polar residues" evidence="1">
    <location>
        <begin position="77"/>
        <end position="103"/>
    </location>
</feature>
<reference evidence="2" key="1">
    <citation type="submission" date="2013-04" db="EMBL/GenBank/DDBJ databases">
        <authorList>
            <person name="Qu J."/>
            <person name="Murali S.C."/>
            <person name="Bandaranaike D."/>
            <person name="Bellair M."/>
            <person name="Blankenburg K."/>
            <person name="Chao H."/>
            <person name="Dinh H."/>
            <person name="Doddapaneni H."/>
            <person name="Downs B."/>
            <person name="Dugan-Rocha S."/>
            <person name="Elkadiri S."/>
            <person name="Gnanaolivu R.D."/>
            <person name="Hernandez B."/>
            <person name="Javaid M."/>
            <person name="Jayaseelan J.C."/>
            <person name="Lee S."/>
            <person name="Li M."/>
            <person name="Ming W."/>
            <person name="Munidasa M."/>
            <person name="Muniz J."/>
            <person name="Nguyen L."/>
            <person name="Ongeri F."/>
            <person name="Osuji N."/>
            <person name="Pu L.-L."/>
            <person name="Puazo M."/>
            <person name="Qu C."/>
            <person name="Quiroz J."/>
            <person name="Raj R."/>
            <person name="Weissenberger G."/>
            <person name="Xin Y."/>
            <person name="Zou X."/>
            <person name="Han Y."/>
            <person name="Richards S."/>
            <person name="Worley K."/>
            <person name="Muzny D."/>
            <person name="Gibbs R."/>
        </authorList>
    </citation>
    <scope>NUCLEOTIDE SEQUENCE</scope>
    <source>
        <strain evidence="2">Sampled in the wild</strain>
    </source>
</reference>
<protein>
    <submittedName>
        <fullName evidence="2">Uncharacterized protein</fullName>
    </submittedName>
</protein>
<proteinExistence type="predicted"/>
<dbReference type="Proteomes" id="UP000792457">
    <property type="component" value="Unassembled WGS sequence"/>
</dbReference>
<dbReference type="EMBL" id="KZ312442">
    <property type="protein sequence ID" value="KAG8240261.1"/>
    <property type="molecule type" value="Genomic_DNA"/>
</dbReference>
<name>A0A8K0PAQ1_LADFU</name>
<feature type="region of interest" description="Disordered" evidence="1">
    <location>
        <begin position="44"/>
        <end position="116"/>
    </location>
</feature>